<dbReference type="PANTHER" id="PTHR24321:SF8">
    <property type="entry name" value="ESTRADIOL 17-BETA-DEHYDROGENASE 8-RELATED"/>
    <property type="match status" value="1"/>
</dbReference>
<comment type="caution">
    <text evidence="3">The sequence shown here is derived from an EMBL/GenBank/DDBJ whole genome shotgun (WGS) entry which is preliminary data.</text>
</comment>
<evidence type="ECO:0008006" key="5">
    <source>
        <dbReference type="Google" id="ProtNLM"/>
    </source>
</evidence>
<keyword evidence="4" id="KW-1185">Reference proteome</keyword>
<dbReference type="PROSITE" id="PS00061">
    <property type="entry name" value="ADH_SHORT"/>
    <property type="match status" value="1"/>
</dbReference>
<keyword evidence="2" id="KW-0560">Oxidoreductase</keyword>
<evidence type="ECO:0000313" key="3">
    <source>
        <dbReference type="EMBL" id="PHZ83230.1"/>
    </source>
</evidence>
<dbReference type="CDD" id="cd05233">
    <property type="entry name" value="SDR_c"/>
    <property type="match status" value="1"/>
</dbReference>
<name>A0A2G4YLP9_9PROT</name>
<dbReference type="NCBIfam" id="NF005559">
    <property type="entry name" value="PRK07231.1"/>
    <property type="match status" value="1"/>
</dbReference>
<dbReference type="InParanoid" id="A0A2G4YLP9"/>
<dbReference type="EMBL" id="PDEM01000033">
    <property type="protein sequence ID" value="PHZ83230.1"/>
    <property type="molecule type" value="Genomic_DNA"/>
</dbReference>
<dbReference type="Pfam" id="PF13561">
    <property type="entry name" value="adh_short_C2"/>
    <property type="match status" value="1"/>
</dbReference>
<gene>
    <name evidence="3" type="ORF">CRD36_16780</name>
</gene>
<dbReference type="InterPro" id="IPR036291">
    <property type="entry name" value="NAD(P)-bd_dom_sf"/>
</dbReference>
<protein>
    <recommendedName>
        <fullName evidence="5">Short chain dehydrogenase</fullName>
    </recommendedName>
</protein>
<dbReference type="Proteomes" id="UP000229730">
    <property type="component" value="Unassembled WGS sequence"/>
</dbReference>
<organism evidence="3 4">
    <name type="scientific">Paremcibacter congregatus</name>
    <dbReference type="NCBI Taxonomy" id="2043170"/>
    <lineage>
        <taxon>Bacteria</taxon>
        <taxon>Pseudomonadati</taxon>
        <taxon>Pseudomonadota</taxon>
        <taxon>Alphaproteobacteria</taxon>
        <taxon>Emcibacterales</taxon>
        <taxon>Emcibacteraceae</taxon>
        <taxon>Paremcibacter</taxon>
    </lineage>
</organism>
<dbReference type="PRINTS" id="PR00081">
    <property type="entry name" value="GDHRDH"/>
</dbReference>
<dbReference type="PRINTS" id="PR00080">
    <property type="entry name" value="SDRFAMILY"/>
</dbReference>
<dbReference type="GO" id="GO:0016491">
    <property type="term" value="F:oxidoreductase activity"/>
    <property type="evidence" value="ECO:0007669"/>
    <property type="project" value="UniProtKB-KW"/>
</dbReference>
<evidence type="ECO:0000313" key="4">
    <source>
        <dbReference type="Proteomes" id="UP000229730"/>
    </source>
</evidence>
<dbReference type="PANTHER" id="PTHR24321">
    <property type="entry name" value="DEHYDROGENASES, SHORT CHAIN"/>
    <property type="match status" value="1"/>
</dbReference>
<dbReference type="SUPFAM" id="SSF51735">
    <property type="entry name" value="NAD(P)-binding Rossmann-fold domains"/>
    <property type="match status" value="1"/>
</dbReference>
<evidence type="ECO:0000256" key="2">
    <source>
        <dbReference type="ARBA" id="ARBA00023002"/>
    </source>
</evidence>
<dbReference type="Gene3D" id="3.40.50.720">
    <property type="entry name" value="NAD(P)-binding Rossmann-like Domain"/>
    <property type="match status" value="1"/>
</dbReference>
<sequence>MPLDFTDKIVQITGAGSGFGRTAAEKFSKAGAKLVLSDINEAGLAETVSLLDLSTDRLLALHCDISDPDQVAHMVTRAVETFGALDIAINNAGMANEMARIGEASLSEFDQVMAVNVRGVFLCMQQELQQMSQQGHGVILNVASVAGLIGAPYMGIYAASKHAVIGLTKTAALEYARKNIRINAICPAFCYTPMVGQIIDGKGGDKREADMANNIPMGRLGTAEEIVHGMMWLCSTENSFTTGQALAFDGGLTTA</sequence>
<dbReference type="AlphaFoldDB" id="A0A2G4YLP9"/>
<comment type="similarity">
    <text evidence="1">Belongs to the short-chain dehydrogenases/reductases (SDR) family.</text>
</comment>
<proteinExistence type="inferred from homology"/>
<dbReference type="InterPro" id="IPR020904">
    <property type="entry name" value="Sc_DH/Rdtase_CS"/>
</dbReference>
<dbReference type="FunFam" id="3.40.50.720:FF:000084">
    <property type="entry name" value="Short-chain dehydrogenase reductase"/>
    <property type="match status" value="1"/>
</dbReference>
<dbReference type="RefSeq" id="WP_099475123.1">
    <property type="nucleotide sequence ID" value="NZ_CP041025.1"/>
</dbReference>
<dbReference type="OrthoDB" id="7170719at2"/>
<accession>A0A2G4YLP9</accession>
<evidence type="ECO:0000256" key="1">
    <source>
        <dbReference type="ARBA" id="ARBA00006484"/>
    </source>
</evidence>
<dbReference type="InterPro" id="IPR002347">
    <property type="entry name" value="SDR_fam"/>
</dbReference>
<reference evidence="3 4" key="1">
    <citation type="submission" date="2017-10" db="EMBL/GenBank/DDBJ databases">
        <title>Frigbacter circumglobatus gen. nov. sp. nov., isolated from sediment cultured in situ.</title>
        <authorList>
            <person name="Zhao Z."/>
        </authorList>
    </citation>
    <scope>NUCLEOTIDE SEQUENCE [LARGE SCALE GENOMIC DNA]</scope>
    <source>
        <strain evidence="3 4">ZYL</strain>
    </source>
</reference>